<evidence type="ECO:0000256" key="2">
    <source>
        <dbReference type="ARBA" id="ARBA00023008"/>
    </source>
</evidence>
<keyword evidence="3" id="KW-0812">Transmembrane</keyword>
<feature type="transmembrane region" description="Helical" evidence="3">
    <location>
        <begin position="223"/>
        <end position="244"/>
    </location>
</feature>
<keyword evidence="6" id="KW-1185">Reference proteome</keyword>
<dbReference type="InterPro" id="IPR013766">
    <property type="entry name" value="Thioredoxin_domain"/>
</dbReference>
<dbReference type="InterPro" id="IPR036249">
    <property type="entry name" value="Thioredoxin-like_sf"/>
</dbReference>
<keyword evidence="3" id="KW-0472">Membrane</keyword>
<comment type="caution">
    <text evidence="5">The sequence shown here is derived from an EMBL/GenBank/DDBJ whole genome shotgun (WGS) entry which is preliminary data.</text>
</comment>
<dbReference type="Proteomes" id="UP001500840">
    <property type="component" value="Unassembled WGS sequence"/>
</dbReference>
<evidence type="ECO:0000313" key="6">
    <source>
        <dbReference type="Proteomes" id="UP001500840"/>
    </source>
</evidence>
<dbReference type="PANTHER" id="PTHR12151:SF8">
    <property type="entry name" value="THIOREDOXIN DOMAIN-CONTAINING PROTEIN"/>
    <property type="match status" value="1"/>
</dbReference>
<feature type="domain" description="Thioredoxin" evidence="4">
    <location>
        <begin position="23"/>
        <end position="193"/>
    </location>
</feature>
<organism evidence="5 6">
    <name type="scientific">Novipirellula rosea</name>
    <dbReference type="NCBI Taxonomy" id="1031540"/>
    <lineage>
        <taxon>Bacteria</taxon>
        <taxon>Pseudomonadati</taxon>
        <taxon>Planctomycetota</taxon>
        <taxon>Planctomycetia</taxon>
        <taxon>Pirellulales</taxon>
        <taxon>Pirellulaceae</taxon>
        <taxon>Novipirellula</taxon>
    </lineage>
</organism>
<evidence type="ECO:0000256" key="3">
    <source>
        <dbReference type="SAM" id="Phobius"/>
    </source>
</evidence>
<evidence type="ECO:0000259" key="4">
    <source>
        <dbReference type="PROSITE" id="PS51352"/>
    </source>
</evidence>
<keyword evidence="3" id="KW-1133">Transmembrane helix</keyword>
<gene>
    <name evidence="5" type="ORF">GCM10023156_58630</name>
</gene>
<keyword evidence="2" id="KW-0186">Copper</keyword>
<evidence type="ECO:0000256" key="1">
    <source>
        <dbReference type="ARBA" id="ARBA00010996"/>
    </source>
</evidence>
<name>A0ABP8NLT8_9BACT</name>
<dbReference type="PROSITE" id="PS51352">
    <property type="entry name" value="THIOREDOXIN_2"/>
    <property type="match status" value="1"/>
</dbReference>
<dbReference type="PANTHER" id="PTHR12151">
    <property type="entry name" value="ELECTRON TRANSPORT PROTIN SCO1/SENC FAMILY MEMBER"/>
    <property type="match status" value="1"/>
</dbReference>
<sequence length="258" mass="28093">MGAVRDSSGQQPRQILDTARIEPQMGASLPLTGEFRDHSGHTVVLSELLGKRPIVLCLVYFDCPMLCKLAADGLVRTVASLPETVGQDFDVLLISFDPHDTPERADAARQLALKNYARSGADAGWHFLTGSQVEIDRVTSAVGFHYVWDDASKQFAHASGLIVVSPEGVITEYLDGVQFSPRALISAVHRAGNNEVFTQSPTSFVRCYLYDPTTGKFGATVQWTIRAMGLLTVLALATLIVRLYHGEKLQSTKESNAS</sequence>
<proteinExistence type="inferred from homology"/>
<dbReference type="InterPro" id="IPR003782">
    <property type="entry name" value="SCO1/SenC"/>
</dbReference>
<protein>
    <submittedName>
        <fullName evidence="5">SCO family protein</fullName>
    </submittedName>
</protein>
<dbReference type="CDD" id="cd02968">
    <property type="entry name" value="SCO"/>
    <property type="match status" value="1"/>
</dbReference>
<accession>A0ABP8NLT8</accession>
<dbReference type="Gene3D" id="3.40.30.10">
    <property type="entry name" value="Glutaredoxin"/>
    <property type="match status" value="1"/>
</dbReference>
<reference evidence="6" key="1">
    <citation type="journal article" date="2019" name="Int. J. Syst. Evol. Microbiol.">
        <title>The Global Catalogue of Microorganisms (GCM) 10K type strain sequencing project: providing services to taxonomists for standard genome sequencing and annotation.</title>
        <authorList>
            <consortium name="The Broad Institute Genomics Platform"/>
            <consortium name="The Broad Institute Genome Sequencing Center for Infectious Disease"/>
            <person name="Wu L."/>
            <person name="Ma J."/>
        </authorList>
    </citation>
    <scope>NUCLEOTIDE SEQUENCE [LARGE SCALE GENOMIC DNA]</scope>
    <source>
        <strain evidence="6">JCM 17759</strain>
    </source>
</reference>
<dbReference type="EMBL" id="BAABGA010000091">
    <property type="protein sequence ID" value="GAA4468001.1"/>
    <property type="molecule type" value="Genomic_DNA"/>
</dbReference>
<dbReference type="SUPFAM" id="SSF52833">
    <property type="entry name" value="Thioredoxin-like"/>
    <property type="match status" value="1"/>
</dbReference>
<dbReference type="Pfam" id="PF02630">
    <property type="entry name" value="SCO1-SenC"/>
    <property type="match status" value="1"/>
</dbReference>
<comment type="similarity">
    <text evidence="1">Belongs to the SCO1/2 family.</text>
</comment>
<evidence type="ECO:0000313" key="5">
    <source>
        <dbReference type="EMBL" id="GAA4468001.1"/>
    </source>
</evidence>